<evidence type="ECO:0000313" key="5">
    <source>
        <dbReference type="Proteomes" id="UP001153555"/>
    </source>
</evidence>
<dbReference type="PANTHER" id="PTHR33091:SF73">
    <property type="entry name" value="INHIBITOR OF TRYPSIN AND HAGEMAN FACTOR-LIKE"/>
    <property type="match status" value="1"/>
</dbReference>
<name>A0A9N7RF67_STRHE</name>
<reference evidence="4" key="1">
    <citation type="submission" date="2019-12" db="EMBL/GenBank/DDBJ databases">
        <authorList>
            <person name="Scholes J."/>
        </authorList>
    </citation>
    <scope>NUCLEOTIDE SEQUENCE</scope>
</reference>
<dbReference type="Gene3D" id="3.30.10.10">
    <property type="entry name" value="Trypsin Inhibitor V, subunit A"/>
    <property type="match status" value="1"/>
</dbReference>
<dbReference type="PANTHER" id="PTHR33091">
    <property type="entry name" value="PROTEIN, PUTATIVE, EXPRESSED-RELATED"/>
    <property type="match status" value="1"/>
</dbReference>
<sequence length="73" mass="7936">MEDLCPNAVGKSSWPELLHVQGHVAAAVIARENPKVSVAIVKEGSIVTMDIRCDRVRVWVDKHGIVNSVPHIG</sequence>
<dbReference type="Proteomes" id="UP001153555">
    <property type="component" value="Unassembled WGS sequence"/>
</dbReference>
<dbReference type="GO" id="GO:0009611">
    <property type="term" value="P:response to wounding"/>
    <property type="evidence" value="ECO:0007669"/>
    <property type="project" value="InterPro"/>
</dbReference>
<organism evidence="4 5">
    <name type="scientific">Striga hermonthica</name>
    <name type="common">Purple witchweed</name>
    <name type="synonym">Buchnera hermonthica</name>
    <dbReference type="NCBI Taxonomy" id="68872"/>
    <lineage>
        <taxon>Eukaryota</taxon>
        <taxon>Viridiplantae</taxon>
        <taxon>Streptophyta</taxon>
        <taxon>Embryophyta</taxon>
        <taxon>Tracheophyta</taxon>
        <taxon>Spermatophyta</taxon>
        <taxon>Magnoliopsida</taxon>
        <taxon>eudicotyledons</taxon>
        <taxon>Gunneridae</taxon>
        <taxon>Pentapetalae</taxon>
        <taxon>asterids</taxon>
        <taxon>lamiids</taxon>
        <taxon>Lamiales</taxon>
        <taxon>Orobanchaceae</taxon>
        <taxon>Buchnereae</taxon>
        <taxon>Striga</taxon>
    </lineage>
</organism>
<dbReference type="EMBL" id="CACSLK010027683">
    <property type="protein sequence ID" value="CAA0827032.1"/>
    <property type="molecule type" value="Genomic_DNA"/>
</dbReference>
<evidence type="ECO:0000313" key="4">
    <source>
        <dbReference type="EMBL" id="CAA0827032.1"/>
    </source>
</evidence>
<evidence type="ECO:0000256" key="1">
    <source>
        <dbReference type="ARBA" id="ARBA00008210"/>
    </source>
</evidence>
<dbReference type="InterPro" id="IPR036354">
    <property type="entry name" value="Prot_inh_pot1_sf"/>
</dbReference>
<dbReference type="AlphaFoldDB" id="A0A9N7RF67"/>
<protein>
    <submittedName>
        <fullName evidence="4">Serine protease inhibitor- potato inhibitor I-type family protein</fullName>
    </submittedName>
</protein>
<keyword evidence="5" id="KW-1185">Reference proteome</keyword>
<evidence type="ECO:0000256" key="3">
    <source>
        <dbReference type="ARBA" id="ARBA00022900"/>
    </source>
</evidence>
<dbReference type="InterPro" id="IPR000864">
    <property type="entry name" value="Prot_inh_pot1"/>
</dbReference>
<dbReference type="PRINTS" id="PR00292">
    <property type="entry name" value="POTATOINHBTR"/>
</dbReference>
<evidence type="ECO:0000256" key="2">
    <source>
        <dbReference type="ARBA" id="ARBA00022690"/>
    </source>
</evidence>
<keyword evidence="3" id="KW-0722">Serine protease inhibitor</keyword>
<proteinExistence type="inferred from homology"/>
<dbReference type="OrthoDB" id="10013825at2759"/>
<comment type="caution">
    <text evidence="4">The sequence shown here is derived from an EMBL/GenBank/DDBJ whole genome shotgun (WGS) entry which is preliminary data.</text>
</comment>
<dbReference type="Pfam" id="PF00280">
    <property type="entry name" value="potato_inhibit"/>
    <property type="match status" value="1"/>
</dbReference>
<dbReference type="GO" id="GO:0004867">
    <property type="term" value="F:serine-type endopeptidase inhibitor activity"/>
    <property type="evidence" value="ECO:0007669"/>
    <property type="project" value="UniProtKB-KW"/>
</dbReference>
<dbReference type="SUPFAM" id="SSF54654">
    <property type="entry name" value="CI-2 family of serine protease inhibitors"/>
    <property type="match status" value="1"/>
</dbReference>
<accession>A0A9N7RF67</accession>
<keyword evidence="2" id="KW-0646">Protease inhibitor</keyword>
<comment type="similarity">
    <text evidence="1">Belongs to the protease inhibitor I13 (potato type I serine protease inhibitor) family.</text>
</comment>
<gene>
    <name evidence="4" type="ORF">SHERM_22728</name>
</gene>